<evidence type="ECO:0000256" key="1">
    <source>
        <dbReference type="SAM" id="MobiDB-lite"/>
    </source>
</evidence>
<comment type="caution">
    <text evidence="2">The sequence shown here is derived from an EMBL/GenBank/DDBJ whole genome shotgun (WGS) entry which is preliminary data.</text>
</comment>
<keyword evidence="3" id="KW-1185">Reference proteome</keyword>
<evidence type="ECO:0000313" key="3">
    <source>
        <dbReference type="Proteomes" id="UP001219862"/>
    </source>
</evidence>
<name>A0ABT5KWF6_9BURK</name>
<feature type="region of interest" description="Disordered" evidence="1">
    <location>
        <begin position="1"/>
        <end position="20"/>
    </location>
</feature>
<proteinExistence type="predicted"/>
<dbReference type="SUPFAM" id="SSF53474">
    <property type="entry name" value="alpha/beta-Hydrolases"/>
    <property type="match status" value="1"/>
</dbReference>
<dbReference type="Proteomes" id="UP001219862">
    <property type="component" value="Unassembled WGS sequence"/>
</dbReference>
<dbReference type="Gene3D" id="3.40.50.1820">
    <property type="entry name" value="alpha/beta hydrolase"/>
    <property type="match status" value="1"/>
</dbReference>
<dbReference type="InterPro" id="IPR029058">
    <property type="entry name" value="AB_hydrolase_fold"/>
</dbReference>
<protein>
    <recommendedName>
        <fullName evidence="4">Alpha/beta hydrolase</fullName>
    </recommendedName>
</protein>
<evidence type="ECO:0008006" key="4">
    <source>
        <dbReference type="Google" id="ProtNLM"/>
    </source>
</evidence>
<dbReference type="InterPro" id="IPR003386">
    <property type="entry name" value="LACT/PDAT_acylTrfase"/>
</dbReference>
<accession>A0ABT5KWF6</accession>
<organism evidence="2 3">
    <name type="scientific">Roseateles koreensis</name>
    <dbReference type="NCBI Taxonomy" id="2987526"/>
    <lineage>
        <taxon>Bacteria</taxon>
        <taxon>Pseudomonadati</taxon>
        <taxon>Pseudomonadota</taxon>
        <taxon>Betaproteobacteria</taxon>
        <taxon>Burkholderiales</taxon>
        <taxon>Sphaerotilaceae</taxon>
        <taxon>Roseateles</taxon>
    </lineage>
</organism>
<gene>
    <name evidence="2" type="ORF">PRZ01_18340</name>
</gene>
<dbReference type="EMBL" id="JAQQXS010000022">
    <property type="protein sequence ID" value="MDC8787152.1"/>
    <property type="molecule type" value="Genomic_DNA"/>
</dbReference>
<evidence type="ECO:0000313" key="2">
    <source>
        <dbReference type="EMBL" id="MDC8787152.1"/>
    </source>
</evidence>
<dbReference type="RefSeq" id="WP_273598292.1">
    <property type="nucleotide sequence ID" value="NZ_JAQQXS010000022.1"/>
</dbReference>
<sequence length="557" mass="61753">MSEPKEPLLGDPSRLVKTRPMGNGQFTANWTLTPDTITEPVVFQINTDVLPIIFVPGIMGSNLKSVGRTSDPVWRLDATLGQPGGLLFDWGTASAGQRQALLHPSRCEVDDGGATPQHLVGFVHELAQYRQRGWGEVAETSYHSFLLHLEATLNTERWHALKKWIHSPGQGDAETLKAWRAEKTAQVLSEAEVTETNHWRFPVYACGYNWLASNEEAAKLLSERIKAVIQENNQGQLHRCAQVILITHSMGGLVARRCQQLGMAEQIAGVIHGVMPAIGAPVAYRRTKAGMGDESMIAGWVIGSLGSDVTPVFAQAPGALQLLPNAQYPKGWLRLLNEKGQLIDSFPKADPYEEIYLNRKDWWGLVKEEWLRPTGGIQWTWKDYTDKALKLAKDFHTALGTSYHPNTYVFCGEPDDLHEKNSVAAVSWRMKLSPYQSKKIADDKLAGLPHSAFLEPGGSYVLKQEPNPNYNSQFGGSYRFVQPWSMVMDLFDAGGDGTVPAVSGRAPLTQNPQCIQQQIRLAGFGHEKAYQNEAAQDWVLYALAKILKKAKVPQVKP</sequence>
<dbReference type="Pfam" id="PF02450">
    <property type="entry name" value="LCAT"/>
    <property type="match status" value="1"/>
</dbReference>
<reference evidence="2 3" key="1">
    <citation type="submission" date="2022-10" db="EMBL/GenBank/DDBJ databases">
        <title>paucibacter sp. hw8 Genome sequencing.</title>
        <authorList>
            <person name="Park S."/>
        </authorList>
    </citation>
    <scope>NUCLEOTIDE SEQUENCE [LARGE SCALE GENOMIC DNA]</scope>
    <source>
        <strain evidence="3">hw8</strain>
    </source>
</reference>